<dbReference type="GO" id="GO:0005737">
    <property type="term" value="C:cytoplasm"/>
    <property type="evidence" value="ECO:0007669"/>
    <property type="project" value="UniProtKB-ARBA"/>
</dbReference>
<reference evidence="9 10" key="1">
    <citation type="submission" date="2024-01" db="EMBL/GenBank/DDBJ databases">
        <title>The genomes of 5 underutilized Papilionoideae crops provide insights into root nodulation and disease resistance.</title>
        <authorList>
            <person name="Yuan L."/>
        </authorList>
    </citation>
    <scope>NUCLEOTIDE SEQUENCE [LARGE SCALE GENOMIC DNA]</scope>
    <source>
        <strain evidence="9">LY-2023</strain>
        <tissue evidence="9">Leaf</tissue>
    </source>
</reference>
<sequence length="497" mass="55809">MSFSAAVSISYTLQGWSNMLCAQKSNPFSLKSSLIPSQFGKKLIHKPLIRYKEFSPKRCNGKTKASILWEQGYKKVEVFSKEHLAVSLAYDVAQLSNKFIRERGVFTVVLSGGSLIKYLRKLVEPPYVDSIEWSKWHVFLVDERVVPKDHLESNYKLAYDGFLSKVAIPNVNIHGIDDALPADGAADVYETSMRRLVKSNIIATSKNGLPKFDLTLLGVGPDGHVASLFPGHPILKENQKWVTFIKDSPKPPSDRITFTLPVINASSNIAMVVTGEGKANAVHSALENDHNHHNIAKLPVELISPEGDLKWYLDKGAASKLFQKKVEEHRNIQETNFVNSIIFENTKLGGELNEIRRRNEEMRVAHDEKEKETNKYFAEWRERGEVWEKEKETLKSKVEEAEARMKVVYDDAALKGKEGFDNAIRQVSVLLPDWNFSELDLANTIENGKVMRPVGNGHVPVELKKMDGSRGESTANVQGENTPVKDNKENQGEGVAN</sequence>
<dbReference type="InterPro" id="IPR039104">
    <property type="entry name" value="6PGL"/>
</dbReference>
<organism evidence="9 10">
    <name type="scientific">Clitoria ternatea</name>
    <name type="common">Butterfly pea</name>
    <dbReference type="NCBI Taxonomy" id="43366"/>
    <lineage>
        <taxon>Eukaryota</taxon>
        <taxon>Viridiplantae</taxon>
        <taxon>Streptophyta</taxon>
        <taxon>Embryophyta</taxon>
        <taxon>Tracheophyta</taxon>
        <taxon>Spermatophyta</taxon>
        <taxon>Magnoliopsida</taxon>
        <taxon>eudicotyledons</taxon>
        <taxon>Gunneridae</taxon>
        <taxon>Pentapetalae</taxon>
        <taxon>rosids</taxon>
        <taxon>fabids</taxon>
        <taxon>Fabales</taxon>
        <taxon>Fabaceae</taxon>
        <taxon>Papilionoideae</taxon>
        <taxon>50 kb inversion clade</taxon>
        <taxon>NPAAA clade</taxon>
        <taxon>indigoferoid/millettioid clade</taxon>
        <taxon>Phaseoleae</taxon>
        <taxon>Clitoria</taxon>
    </lineage>
</organism>
<dbReference type="Proteomes" id="UP001359559">
    <property type="component" value="Unassembled WGS sequence"/>
</dbReference>
<dbReference type="AlphaFoldDB" id="A0AAN9PCU2"/>
<protein>
    <recommendedName>
        <fullName evidence="4">6-phosphogluconolactonase</fullName>
        <ecNumber evidence="4">3.1.1.31</ecNumber>
    </recommendedName>
</protein>
<evidence type="ECO:0000256" key="1">
    <source>
        <dbReference type="ARBA" id="ARBA00000832"/>
    </source>
</evidence>
<dbReference type="GO" id="GO:0005975">
    <property type="term" value="P:carbohydrate metabolic process"/>
    <property type="evidence" value="ECO:0007669"/>
    <property type="project" value="InterPro"/>
</dbReference>
<proteinExistence type="inferred from homology"/>
<comment type="caution">
    <text evidence="9">The sequence shown here is derived from an EMBL/GenBank/DDBJ whole genome shotgun (WGS) entry which is preliminary data.</text>
</comment>
<dbReference type="CDD" id="cd01400">
    <property type="entry name" value="6PGL"/>
    <property type="match status" value="1"/>
</dbReference>
<dbReference type="PANTHER" id="PTHR11054:SF19">
    <property type="entry name" value="6-PHOSPHOGLUCONOLACTONASE-RELATED"/>
    <property type="match status" value="1"/>
</dbReference>
<dbReference type="EMBL" id="JAYKXN010000004">
    <property type="protein sequence ID" value="KAK7293526.1"/>
    <property type="molecule type" value="Genomic_DNA"/>
</dbReference>
<evidence type="ECO:0000256" key="7">
    <source>
        <dbReference type="SAM" id="MobiDB-lite"/>
    </source>
</evidence>
<comment type="catalytic activity">
    <reaction evidence="1">
        <text>6-phospho-D-glucono-1,5-lactone + H2O = 6-phospho-D-gluconate + H(+)</text>
        <dbReference type="Rhea" id="RHEA:12556"/>
        <dbReference type="ChEBI" id="CHEBI:15377"/>
        <dbReference type="ChEBI" id="CHEBI:15378"/>
        <dbReference type="ChEBI" id="CHEBI:57955"/>
        <dbReference type="ChEBI" id="CHEBI:58759"/>
        <dbReference type="EC" id="3.1.1.31"/>
    </reaction>
</comment>
<dbReference type="InterPro" id="IPR006148">
    <property type="entry name" value="Glc/Gal-6P_isomerase"/>
</dbReference>
<comment type="pathway">
    <text evidence="2">Carbohydrate degradation; pentose phosphate pathway; D-ribulose 5-phosphate from D-glucose 6-phosphate (oxidative stage): step 2/3.</text>
</comment>
<evidence type="ECO:0000313" key="9">
    <source>
        <dbReference type="EMBL" id="KAK7293526.1"/>
    </source>
</evidence>
<dbReference type="EC" id="3.1.1.31" evidence="4"/>
<evidence type="ECO:0000256" key="4">
    <source>
        <dbReference type="ARBA" id="ARBA00013198"/>
    </source>
</evidence>
<comment type="similarity">
    <text evidence="3">Belongs to the glucosamine/galactosamine-6-phosphate isomerase family. 6-phosphogluconolactonase subfamily.</text>
</comment>
<evidence type="ECO:0000256" key="2">
    <source>
        <dbReference type="ARBA" id="ARBA00004961"/>
    </source>
</evidence>
<dbReference type="NCBIfam" id="TIGR01198">
    <property type="entry name" value="pgl"/>
    <property type="match status" value="1"/>
</dbReference>
<name>A0AAN9PCU2_CLITE</name>
<evidence type="ECO:0000259" key="8">
    <source>
        <dbReference type="Pfam" id="PF01182"/>
    </source>
</evidence>
<feature type="domain" description="Glucosamine/galactosamine-6-phosphate isomerase" evidence="8">
    <location>
        <begin position="81"/>
        <end position="311"/>
    </location>
</feature>
<dbReference type="PANTHER" id="PTHR11054">
    <property type="entry name" value="6-PHOSPHOGLUCONOLACTONASE"/>
    <property type="match status" value="1"/>
</dbReference>
<keyword evidence="6" id="KW-0175">Coiled coil</keyword>
<dbReference type="GO" id="GO:0017057">
    <property type="term" value="F:6-phosphogluconolactonase activity"/>
    <property type="evidence" value="ECO:0007669"/>
    <property type="project" value="UniProtKB-EC"/>
</dbReference>
<evidence type="ECO:0000256" key="6">
    <source>
        <dbReference type="SAM" id="Coils"/>
    </source>
</evidence>
<keyword evidence="10" id="KW-1185">Reference proteome</keyword>
<accession>A0AAN9PCU2</accession>
<dbReference type="InterPro" id="IPR037171">
    <property type="entry name" value="NagB/RpiA_transferase-like"/>
</dbReference>
<dbReference type="Pfam" id="PF01182">
    <property type="entry name" value="Glucosamine_iso"/>
    <property type="match status" value="1"/>
</dbReference>
<evidence type="ECO:0000313" key="10">
    <source>
        <dbReference type="Proteomes" id="UP001359559"/>
    </source>
</evidence>
<evidence type="ECO:0000256" key="3">
    <source>
        <dbReference type="ARBA" id="ARBA00010662"/>
    </source>
</evidence>
<dbReference type="SUPFAM" id="SSF100950">
    <property type="entry name" value="NagB/RpiA/CoA transferase-like"/>
    <property type="match status" value="1"/>
</dbReference>
<feature type="region of interest" description="Disordered" evidence="7">
    <location>
        <begin position="464"/>
        <end position="497"/>
    </location>
</feature>
<dbReference type="GO" id="GO:0006098">
    <property type="term" value="P:pentose-phosphate shunt"/>
    <property type="evidence" value="ECO:0007669"/>
    <property type="project" value="InterPro"/>
</dbReference>
<dbReference type="InterPro" id="IPR005900">
    <property type="entry name" value="6-phosphogluconolactonase_DevB"/>
</dbReference>
<feature type="compositionally biased region" description="Polar residues" evidence="7">
    <location>
        <begin position="471"/>
        <end position="481"/>
    </location>
</feature>
<keyword evidence="5" id="KW-0378">Hydrolase</keyword>
<dbReference type="Gene3D" id="3.40.50.1360">
    <property type="match status" value="1"/>
</dbReference>
<feature type="coiled-coil region" evidence="6">
    <location>
        <begin position="352"/>
        <end position="411"/>
    </location>
</feature>
<evidence type="ECO:0000256" key="5">
    <source>
        <dbReference type="ARBA" id="ARBA00022801"/>
    </source>
</evidence>
<dbReference type="FunFam" id="3.40.50.1360:FF:000009">
    <property type="entry name" value="Probable 6-phosphogluconolactonase"/>
    <property type="match status" value="1"/>
</dbReference>
<gene>
    <name evidence="9" type="ORF">RJT34_16394</name>
</gene>